<dbReference type="RefSeq" id="WP_377944497.1">
    <property type="nucleotide sequence ID" value="NZ_JBHUCX010000073.1"/>
</dbReference>
<evidence type="ECO:0000313" key="8">
    <source>
        <dbReference type="EMBL" id="MFD1676591.1"/>
    </source>
</evidence>
<evidence type="ECO:0000313" key="9">
    <source>
        <dbReference type="Proteomes" id="UP001597079"/>
    </source>
</evidence>
<evidence type="ECO:0000256" key="5">
    <source>
        <dbReference type="ARBA" id="ARBA00023136"/>
    </source>
</evidence>
<name>A0ABW4JJU8_9BACL</name>
<feature type="transmembrane region" description="Helical" evidence="6">
    <location>
        <begin position="141"/>
        <end position="166"/>
    </location>
</feature>
<feature type="transmembrane region" description="Helical" evidence="6">
    <location>
        <begin position="267"/>
        <end position="286"/>
    </location>
</feature>
<gene>
    <name evidence="8" type="ORF">ACFSB2_18010</name>
</gene>
<feature type="transmembrane region" description="Helical" evidence="6">
    <location>
        <begin position="12"/>
        <end position="31"/>
    </location>
</feature>
<feature type="transmembrane region" description="Helical" evidence="6">
    <location>
        <begin position="357"/>
        <end position="380"/>
    </location>
</feature>
<dbReference type="Gene3D" id="1.20.1250.20">
    <property type="entry name" value="MFS general substrate transporter like domains"/>
    <property type="match status" value="2"/>
</dbReference>
<accession>A0ABW4JJU8</accession>
<dbReference type="PROSITE" id="PS50850">
    <property type="entry name" value="MFS"/>
    <property type="match status" value="1"/>
</dbReference>
<feature type="transmembrane region" description="Helical" evidence="6">
    <location>
        <begin position="321"/>
        <end position="345"/>
    </location>
</feature>
<dbReference type="InterPro" id="IPR020846">
    <property type="entry name" value="MFS_dom"/>
</dbReference>
<feature type="transmembrane region" description="Helical" evidence="6">
    <location>
        <begin position="228"/>
        <end position="255"/>
    </location>
</feature>
<reference evidence="9" key="1">
    <citation type="journal article" date="2019" name="Int. J. Syst. Evol. Microbiol.">
        <title>The Global Catalogue of Microorganisms (GCM) 10K type strain sequencing project: providing services to taxonomists for standard genome sequencing and annotation.</title>
        <authorList>
            <consortium name="The Broad Institute Genomics Platform"/>
            <consortium name="The Broad Institute Genome Sequencing Center for Infectious Disease"/>
            <person name="Wu L."/>
            <person name="Ma J."/>
        </authorList>
    </citation>
    <scope>NUCLEOTIDE SEQUENCE [LARGE SCALE GENOMIC DNA]</scope>
    <source>
        <strain evidence="9">CGMCC 1.12286</strain>
    </source>
</reference>
<proteinExistence type="predicted"/>
<evidence type="ECO:0000256" key="2">
    <source>
        <dbReference type="ARBA" id="ARBA00022448"/>
    </source>
</evidence>
<evidence type="ECO:0000259" key="7">
    <source>
        <dbReference type="PROSITE" id="PS50850"/>
    </source>
</evidence>
<dbReference type="Proteomes" id="UP001597079">
    <property type="component" value="Unassembled WGS sequence"/>
</dbReference>
<dbReference type="InterPro" id="IPR011701">
    <property type="entry name" value="MFS"/>
</dbReference>
<dbReference type="SUPFAM" id="SSF103473">
    <property type="entry name" value="MFS general substrate transporter"/>
    <property type="match status" value="1"/>
</dbReference>
<feature type="transmembrane region" description="Helical" evidence="6">
    <location>
        <begin position="113"/>
        <end position="134"/>
    </location>
</feature>
<feature type="transmembrane region" description="Helical" evidence="6">
    <location>
        <begin position="298"/>
        <end position="315"/>
    </location>
</feature>
<feature type="transmembrane region" description="Helical" evidence="6">
    <location>
        <begin position="172"/>
        <end position="195"/>
    </location>
</feature>
<evidence type="ECO:0000256" key="4">
    <source>
        <dbReference type="ARBA" id="ARBA00022989"/>
    </source>
</evidence>
<dbReference type="InterPro" id="IPR036259">
    <property type="entry name" value="MFS_trans_sf"/>
</dbReference>
<evidence type="ECO:0000256" key="6">
    <source>
        <dbReference type="SAM" id="Phobius"/>
    </source>
</evidence>
<keyword evidence="4 6" id="KW-1133">Transmembrane helix</keyword>
<dbReference type="EMBL" id="JBHUCX010000073">
    <property type="protein sequence ID" value="MFD1676591.1"/>
    <property type="molecule type" value="Genomic_DNA"/>
</dbReference>
<feature type="domain" description="Major facilitator superfamily (MFS) profile" evidence="7">
    <location>
        <begin position="18"/>
        <end position="424"/>
    </location>
</feature>
<keyword evidence="2" id="KW-0813">Transport</keyword>
<feature type="transmembrane region" description="Helical" evidence="6">
    <location>
        <begin position="84"/>
        <end position="107"/>
    </location>
</feature>
<comment type="subcellular location">
    <subcellularLocation>
        <location evidence="1">Cell membrane</location>
        <topology evidence="1">Multi-pass membrane protein</topology>
    </subcellularLocation>
</comment>
<dbReference type="PANTHER" id="PTHR43826">
    <property type="entry name" value="GLUCOSE-6-PHOSPHATE EXCHANGER SLC37A4"/>
    <property type="match status" value="1"/>
</dbReference>
<evidence type="ECO:0000256" key="3">
    <source>
        <dbReference type="ARBA" id="ARBA00022692"/>
    </source>
</evidence>
<sequence length="442" mass="47095">MRDAKIGTGLVTEWRWLVLASIGVSYLLVFTQRTGPGVISDQLQAEFHVSAAMLGTITSIQYLLYMLIQIPVGLYGDKSGPERLLVIGVLCDGVGTLVFTSAHSFGWLLVGRAIVGLGDSLIWVNIVLILAKWFAKGRFAVVLAMVNTAGNLGALVTSIPLAAWIAVAGWHIPFMVIGILLVAAGVVDFIVLIGARPARAAAVAQAGSVRVERVPIGQMLADVVRSRLAWTTFCCHFGAMGTYLSMVSLWVVPYFMDVYRLPRAEAAWFTLTSFIGALVASPLMGWLSERIHDRRRPYIVTQTLSTIAWLAIVLWRGEPPLFVAGLIMFIVGFGCGSTLLTFAVIRDQVPAERSGVASGFANTGGFLSAVLLPVLFGAIIDAAGGATGANFAAARHAYTIAFVLPAGFSIVGVVGSLLLPQGLRERNGDVEKMDGMAPQTSS</sequence>
<dbReference type="PANTHER" id="PTHR43826:SF3">
    <property type="entry name" value="GLUCOSE-6-PHOSPHATE EXCHANGER SLC37A4"/>
    <property type="match status" value="1"/>
</dbReference>
<keyword evidence="3 6" id="KW-0812">Transmembrane</keyword>
<feature type="transmembrane region" description="Helical" evidence="6">
    <location>
        <begin position="400"/>
        <end position="419"/>
    </location>
</feature>
<keyword evidence="9" id="KW-1185">Reference proteome</keyword>
<dbReference type="Pfam" id="PF07690">
    <property type="entry name" value="MFS_1"/>
    <property type="match status" value="1"/>
</dbReference>
<organism evidence="8 9">
    <name type="scientific">Alicyclobacillus fodiniaquatilis</name>
    <dbReference type="NCBI Taxonomy" id="1661150"/>
    <lineage>
        <taxon>Bacteria</taxon>
        <taxon>Bacillati</taxon>
        <taxon>Bacillota</taxon>
        <taxon>Bacilli</taxon>
        <taxon>Bacillales</taxon>
        <taxon>Alicyclobacillaceae</taxon>
        <taxon>Alicyclobacillus</taxon>
    </lineage>
</organism>
<dbReference type="InterPro" id="IPR051337">
    <property type="entry name" value="OPA_Antiporter"/>
</dbReference>
<feature type="transmembrane region" description="Helical" evidence="6">
    <location>
        <begin position="51"/>
        <end position="72"/>
    </location>
</feature>
<protein>
    <submittedName>
        <fullName evidence="8">MFS transporter</fullName>
    </submittedName>
</protein>
<evidence type="ECO:0000256" key="1">
    <source>
        <dbReference type="ARBA" id="ARBA00004651"/>
    </source>
</evidence>
<comment type="caution">
    <text evidence="8">The sequence shown here is derived from an EMBL/GenBank/DDBJ whole genome shotgun (WGS) entry which is preliminary data.</text>
</comment>
<keyword evidence="5 6" id="KW-0472">Membrane</keyword>